<keyword evidence="2" id="KW-0560">Oxidoreductase</keyword>
<dbReference type="SUPFAM" id="SSF51735">
    <property type="entry name" value="NAD(P)-binding Rossmann-fold domains"/>
    <property type="match status" value="1"/>
</dbReference>
<dbReference type="OrthoDB" id="9808814at2"/>
<reference evidence="5" key="1">
    <citation type="submission" date="2017-05" db="EMBL/GenBank/DDBJ databases">
        <authorList>
            <person name="Ray J."/>
            <person name="Price M."/>
            <person name="Deutschbauer A."/>
        </authorList>
    </citation>
    <scope>NUCLEOTIDE SEQUENCE [LARGE SCALE GENOMIC DNA]</scope>
    <source>
        <strain evidence="5">DSM 19842</strain>
    </source>
</reference>
<dbReference type="GO" id="GO:0016020">
    <property type="term" value="C:membrane"/>
    <property type="evidence" value="ECO:0007669"/>
    <property type="project" value="TreeGrafter"/>
</dbReference>
<dbReference type="PANTHER" id="PTHR44196">
    <property type="entry name" value="DEHYDROGENASE/REDUCTASE SDR FAMILY MEMBER 7B"/>
    <property type="match status" value="1"/>
</dbReference>
<dbReference type="PIRSF" id="PIRSF000126">
    <property type="entry name" value="11-beta-HSD1"/>
    <property type="match status" value="1"/>
</dbReference>
<gene>
    <name evidence="4" type="ORF">CA264_05665</name>
</gene>
<protein>
    <recommendedName>
        <fullName evidence="6">Short-chain dehydrogenase</fullName>
    </recommendedName>
</protein>
<dbReference type="InterPro" id="IPR036291">
    <property type="entry name" value="NAD(P)-bd_dom_sf"/>
</dbReference>
<dbReference type="Proteomes" id="UP000266292">
    <property type="component" value="Chromosome"/>
</dbReference>
<dbReference type="EMBL" id="CP021235">
    <property type="protein sequence ID" value="ARS34970.1"/>
    <property type="molecule type" value="Genomic_DNA"/>
</dbReference>
<dbReference type="GO" id="GO:0016491">
    <property type="term" value="F:oxidoreductase activity"/>
    <property type="evidence" value="ECO:0007669"/>
    <property type="project" value="UniProtKB-KW"/>
</dbReference>
<accession>A0A1X9YQ06</accession>
<evidence type="ECO:0000256" key="2">
    <source>
        <dbReference type="ARBA" id="ARBA00023002"/>
    </source>
</evidence>
<dbReference type="PRINTS" id="PR00081">
    <property type="entry name" value="GDHRDH"/>
</dbReference>
<evidence type="ECO:0000313" key="4">
    <source>
        <dbReference type="EMBL" id="ARS34970.1"/>
    </source>
</evidence>
<evidence type="ECO:0008006" key="6">
    <source>
        <dbReference type="Google" id="ProtNLM"/>
    </source>
</evidence>
<evidence type="ECO:0000313" key="5">
    <source>
        <dbReference type="Proteomes" id="UP000266292"/>
    </source>
</evidence>
<comment type="similarity">
    <text evidence="1 3">Belongs to the short-chain dehydrogenases/reductases (SDR) family.</text>
</comment>
<dbReference type="AlphaFoldDB" id="A0A1X9YQ06"/>
<evidence type="ECO:0000256" key="1">
    <source>
        <dbReference type="ARBA" id="ARBA00006484"/>
    </source>
</evidence>
<name>A0A1X9YQ06_9BACT</name>
<sequence length="277" mass="30414">MNAMKDENKGKTVLITGASNGFGMEFARLFAKDGYNLILVARSTERMKKLGYQLQDEHQLQKVCVITADLTRPEAPQEIYREVRQQGIDVDVLVNNAGAGIHGFFFETDLEREKAIIQLNITTPVELTKLFLHDMKRRNSGKILNLGSVASFMPSPLMAVYGATKAFLLSFSEALSNELKDTGITVTALCPGASNTMFFRRAGAAHSRAANGILSEPAEVAKDGYEALMSGETRIVSGIMNKMQTASTNIIPDTKLASTMRHMMEEESGEDTNHIDT</sequence>
<dbReference type="PANTHER" id="PTHR44196:SF2">
    <property type="entry name" value="SHORT-CHAIN DEHYDROGENASE-RELATED"/>
    <property type="match status" value="1"/>
</dbReference>
<dbReference type="PROSITE" id="PS00061">
    <property type="entry name" value="ADH_SHORT"/>
    <property type="match status" value="1"/>
</dbReference>
<dbReference type="STRING" id="709015.GCA_000472485_01133"/>
<dbReference type="CDD" id="cd05233">
    <property type="entry name" value="SDR_c"/>
    <property type="match status" value="1"/>
</dbReference>
<dbReference type="KEGG" id="pact:CA264_05665"/>
<dbReference type="InterPro" id="IPR002347">
    <property type="entry name" value="SDR_fam"/>
</dbReference>
<dbReference type="Gene3D" id="3.40.50.720">
    <property type="entry name" value="NAD(P)-binding Rossmann-like Domain"/>
    <property type="match status" value="1"/>
</dbReference>
<proteinExistence type="inferred from homology"/>
<evidence type="ECO:0000256" key="3">
    <source>
        <dbReference type="RuleBase" id="RU000363"/>
    </source>
</evidence>
<keyword evidence="5" id="KW-1185">Reference proteome</keyword>
<dbReference type="Pfam" id="PF00106">
    <property type="entry name" value="adh_short"/>
    <property type="match status" value="1"/>
</dbReference>
<dbReference type="PRINTS" id="PR00080">
    <property type="entry name" value="SDRFAMILY"/>
</dbReference>
<dbReference type="InterPro" id="IPR020904">
    <property type="entry name" value="Sc_DH/Rdtase_CS"/>
</dbReference>
<organism evidence="4 5">
    <name type="scientific">Pontibacter actiniarum</name>
    <dbReference type="NCBI Taxonomy" id="323450"/>
    <lineage>
        <taxon>Bacteria</taxon>
        <taxon>Pseudomonadati</taxon>
        <taxon>Bacteroidota</taxon>
        <taxon>Cytophagia</taxon>
        <taxon>Cytophagales</taxon>
        <taxon>Hymenobacteraceae</taxon>
        <taxon>Pontibacter</taxon>
    </lineage>
</organism>